<proteinExistence type="inferred from homology"/>
<evidence type="ECO:0000313" key="4">
    <source>
        <dbReference type="Proteomes" id="UP001262754"/>
    </source>
</evidence>
<keyword evidence="4" id="KW-1185">Reference proteome</keyword>
<dbReference type="RefSeq" id="WP_163231814.1">
    <property type="nucleotide sequence ID" value="NZ_BMLD01000001.1"/>
</dbReference>
<dbReference type="PANTHER" id="PTHR43639:SF1">
    <property type="entry name" value="SHORT-CHAIN DEHYDROGENASE_REDUCTASE FAMILY PROTEIN"/>
    <property type="match status" value="1"/>
</dbReference>
<dbReference type="CDD" id="cd05233">
    <property type="entry name" value="SDR_c"/>
    <property type="match status" value="1"/>
</dbReference>
<dbReference type="InterPro" id="IPR002347">
    <property type="entry name" value="SDR_fam"/>
</dbReference>
<evidence type="ECO:0000256" key="1">
    <source>
        <dbReference type="ARBA" id="ARBA00006484"/>
    </source>
</evidence>
<dbReference type="EMBL" id="JAVDRL010000012">
    <property type="protein sequence ID" value="MDR6533332.1"/>
    <property type="molecule type" value="Genomic_DNA"/>
</dbReference>
<dbReference type="EC" id="1.1.1.100" evidence="3"/>
<gene>
    <name evidence="3" type="ORF">J2800_004094</name>
</gene>
<dbReference type="PANTHER" id="PTHR43639">
    <property type="entry name" value="OXIDOREDUCTASE, SHORT-CHAIN DEHYDROGENASE/REDUCTASE FAMILY (AFU_ORTHOLOGUE AFUA_5G02870)"/>
    <property type="match status" value="1"/>
</dbReference>
<dbReference type="Proteomes" id="UP001262754">
    <property type="component" value="Unassembled WGS sequence"/>
</dbReference>
<comment type="similarity">
    <text evidence="1">Belongs to the short-chain dehydrogenases/reductases (SDR) family.</text>
</comment>
<evidence type="ECO:0000256" key="2">
    <source>
        <dbReference type="ARBA" id="ARBA00023002"/>
    </source>
</evidence>
<dbReference type="Pfam" id="PF13561">
    <property type="entry name" value="adh_short_C2"/>
    <property type="match status" value="1"/>
</dbReference>
<sequence length="252" mass="25568">MKLRLDGKVALVGGASRGIGLAIAKTLAAEGCTVVLSARGQEGLDAAVIEVGRAAWGHAADLSDPEDCERLVAAVQARLGRLDVLVANAGSGASVAPGRETPDEWRRVMELNLFTATNLIGAARPLLAREGGGAIVCVSSICGREALGAPVTYSAAKAALDATINGLSRPFAAEGIRINGVAPGNILFPGGTWDRKSAENPEAVAAMLARDVPQGVLGRPEDVADAVAFLASPRAGFVTGAVLVVDGGQTRT</sequence>
<accession>A0ABU1N4Z0</accession>
<reference evidence="3 4" key="1">
    <citation type="submission" date="2023-07" db="EMBL/GenBank/DDBJ databases">
        <title>Sorghum-associated microbial communities from plants grown in Nebraska, USA.</title>
        <authorList>
            <person name="Schachtman D."/>
        </authorList>
    </citation>
    <scope>NUCLEOTIDE SEQUENCE [LARGE SCALE GENOMIC DNA]</scope>
    <source>
        <strain evidence="3 4">DS2154</strain>
    </source>
</reference>
<dbReference type="InterPro" id="IPR036291">
    <property type="entry name" value="NAD(P)-bd_dom_sf"/>
</dbReference>
<protein>
    <submittedName>
        <fullName evidence="3">3-oxoacyl-[acyl-carrier protein] reductase</fullName>
        <ecNumber evidence="3">1.1.1.100</ecNumber>
    </submittedName>
</protein>
<dbReference type="GO" id="GO:0004316">
    <property type="term" value="F:3-oxoacyl-[acyl-carrier-protein] reductase (NADPH) activity"/>
    <property type="evidence" value="ECO:0007669"/>
    <property type="project" value="UniProtKB-EC"/>
</dbReference>
<evidence type="ECO:0000313" key="3">
    <source>
        <dbReference type="EMBL" id="MDR6533332.1"/>
    </source>
</evidence>
<keyword evidence="2 3" id="KW-0560">Oxidoreductase</keyword>
<dbReference type="SUPFAM" id="SSF51735">
    <property type="entry name" value="NAD(P)-binding Rossmann-fold domains"/>
    <property type="match status" value="1"/>
</dbReference>
<organism evidence="3 4">
    <name type="scientific">Caulobacter rhizosphaerae</name>
    <dbReference type="NCBI Taxonomy" id="2010972"/>
    <lineage>
        <taxon>Bacteria</taxon>
        <taxon>Pseudomonadati</taxon>
        <taxon>Pseudomonadota</taxon>
        <taxon>Alphaproteobacteria</taxon>
        <taxon>Caulobacterales</taxon>
        <taxon>Caulobacteraceae</taxon>
        <taxon>Caulobacter</taxon>
    </lineage>
</organism>
<dbReference type="Gene3D" id="3.40.50.720">
    <property type="entry name" value="NAD(P)-binding Rossmann-like Domain"/>
    <property type="match status" value="1"/>
</dbReference>
<dbReference type="PRINTS" id="PR00080">
    <property type="entry name" value="SDRFAMILY"/>
</dbReference>
<dbReference type="PRINTS" id="PR00081">
    <property type="entry name" value="GDHRDH"/>
</dbReference>
<comment type="caution">
    <text evidence="3">The sequence shown here is derived from an EMBL/GenBank/DDBJ whole genome shotgun (WGS) entry which is preliminary data.</text>
</comment>
<name>A0ABU1N4Z0_9CAUL</name>